<keyword evidence="2" id="KW-1185">Reference proteome</keyword>
<evidence type="ECO:0000313" key="1">
    <source>
        <dbReference type="EMBL" id="CRK09587.1"/>
    </source>
</evidence>
<dbReference type="EMBL" id="CVQH01002224">
    <property type="protein sequence ID" value="CRK09587.1"/>
    <property type="molecule type" value="Genomic_DNA"/>
</dbReference>
<organism evidence="1 2">
    <name type="scientific">Verticillium longisporum</name>
    <name type="common">Verticillium dahliae var. longisporum</name>
    <dbReference type="NCBI Taxonomy" id="100787"/>
    <lineage>
        <taxon>Eukaryota</taxon>
        <taxon>Fungi</taxon>
        <taxon>Dikarya</taxon>
        <taxon>Ascomycota</taxon>
        <taxon>Pezizomycotina</taxon>
        <taxon>Sordariomycetes</taxon>
        <taxon>Hypocreomycetidae</taxon>
        <taxon>Glomerellales</taxon>
        <taxon>Plectosphaerellaceae</taxon>
        <taxon>Verticillium</taxon>
    </lineage>
</organism>
<dbReference type="AlphaFoldDB" id="A0A0G4KLL1"/>
<dbReference type="Proteomes" id="UP000044602">
    <property type="component" value="Unassembled WGS sequence"/>
</dbReference>
<gene>
    <name evidence="1" type="ORF">BN1708_002204</name>
</gene>
<accession>A0A0G4KLL1</accession>
<reference evidence="1 2" key="1">
    <citation type="submission" date="2015-05" db="EMBL/GenBank/DDBJ databases">
        <authorList>
            <person name="Wang D.B."/>
            <person name="Wang M."/>
        </authorList>
    </citation>
    <scope>NUCLEOTIDE SEQUENCE [LARGE SCALE GENOMIC DNA]</scope>
    <source>
        <strain evidence="1">VL1</strain>
    </source>
</reference>
<proteinExistence type="predicted"/>
<sequence>MIMSPRLSQVVPTFKAWIRTQNAASHR</sequence>
<evidence type="ECO:0000313" key="2">
    <source>
        <dbReference type="Proteomes" id="UP000044602"/>
    </source>
</evidence>
<protein>
    <submittedName>
        <fullName evidence="1">Uncharacterized protein</fullName>
    </submittedName>
</protein>
<name>A0A0G4KLL1_VERLO</name>